<dbReference type="Proteomes" id="UP000280960">
    <property type="component" value="Chromosome"/>
</dbReference>
<dbReference type="AlphaFoldDB" id="A0A3G2R5X4"/>
<evidence type="ECO:0000313" key="3">
    <source>
        <dbReference type="Proteomes" id="UP000280960"/>
    </source>
</evidence>
<dbReference type="KEGG" id="bacg:D2962_09590"/>
<gene>
    <name evidence="2" type="ORF">D2962_09590</name>
</gene>
<proteinExistence type="predicted"/>
<evidence type="ECO:0000313" key="2">
    <source>
        <dbReference type="EMBL" id="AYO30832.1"/>
    </source>
</evidence>
<dbReference type="EMBL" id="CP033169">
    <property type="protein sequence ID" value="AYO30832.1"/>
    <property type="molecule type" value="Genomic_DNA"/>
</dbReference>
<sequence length="152" mass="17512">MGLKYEIAEDVQNLAKQLISKYHPHLGLAKIAYIFKTDTWKKNGKTILGSAHRCSEKEKLLHGYDFIITLNHFVWATVDVNRKMAILDHELCHCGWDDDEAKFILVPHDLEDFVDVVRRHGLYMPDVEAMGRAMHQLNLFEKPNLKVVGGNE</sequence>
<dbReference type="Pfam" id="PF18894">
    <property type="entry name" value="PhageMetallopep"/>
    <property type="match status" value="1"/>
</dbReference>
<feature type="domain" description="Putative phage metallopeptidase" evidence="1">
    <location>
        <begin position="4"/>
        <end position="133"/>
    </location>
</feature>
<name>A0A3G2R5X4_9FIRM</name>
<protein>
    <recommendedName>
        <fullName evidence="1">Putative phage metallopeptidase domain-containing protein</fullName>
    </recommendedName>
</protein>
<dbReference type="RefSeq" id="WP_122014850.1">
    <property type="nucleotide sequence ID" value="NZ_CP033169.1"/>
</dbReference>
<evidence type="ECO:0000259" key="1">
    <source>
        <dbReference type="Pfam" id="PF18894"/>
    </source>
</evidence>
<accession>A0A3G2R5X4</accession>
<keyword evidence="3" id="KW-1185">Reference proteome</keyword>
<reference evidence="2 3" key="1">
    <citation type="submission" date="2018-10" db="EMBL/GenBank/DDBJ databases">
        <authorList>
            <person name="Zhang X."/>
        </authorList>
    </citation>
    <scope>NUCLEOTIDE SEQUENCE [LARGE SCALE GENOMIC DNA]</scope>
    <source>
        <strain evidence="2 3">SK-G1</strain>
    </source>
</reference>
<dbReference type="InterPro" id="IPR043998">
    <property type="entry name" value="Put_Metallopep"/>
</dbReference>
<organism evidence="2 3">
    <name type="scientific">Biomaibacter acetigenes</name>
    <dbReference type="NCBI Taxonomy" id="2316383"/>
    <lineage>
        <taxon>Bacteria</taxon>
        <taxon>Bacillati</taxon>
        <taxon>Bacillota</taxon>
        <taxon>Clostridia</taxon>
        <taxon>Thermosediminibacterales</taxon>
        <taxon>Tepidanaerobacteraceae</taxon>
        <taxon>Biomaibacter</taxon>
    </lineage>
</organism>